<dbReference type="EMBL" id="FOWC01000002">
    <property type="protein sequence ID" value="SFO60836.1"/>
    <property type="molecule type" value="Genomic_DNA"/>
</dbReference>
<gene>
    <name evidence="2" type="ORF">SAMN05421854_102516</name>
</gene>
<sequence length="108" mass="12042">MPDRLNGPRIDERLAELGVTPKEFAGREEISDGYFRNLRNNSDLCSRHMSHRIARGLALPVTEIVLETVGDGRRGARGAKETERKEESTGPTKRQDQEKSTGPKRVAA</sequence>
<protein>
    <submittedName>
        <fullName evidence="2">Uncharacterized protein</fullName>
    </submittedName>
</protein>
<feature type="compositionally biased region" description="Basic and acidic residues" evidence="1">
    <location>
        <begin position="70"/>
        <end position="101"/>
    </location>
</feature>
<evidence type="ECO:0000256" key="1">
    <source>
        <dbReference type="SAM" id="MobiDB-lite"/>
    </source>
</evidence>
<evidence type="ECO:0000313" key="3">
    <source>
        <dbReference type="Proteomes" id="UP000199137"/>
    </source>
</evidence>
<dbReference type="AlphaFoldDB" id="A0A1I5IKY5"/>
<feature type="region of interest" description="Disordered" evidence="1">
    <location>
        <begin position="69"/>
        <end position="108"/>
    </location>
</feature>
<dbReference type="STRING" id="112413.SAMN05421854_102516"/>
<dbReference type="Proteomes" id="UP000199137">
    <property type="component" value="Unassembled WGS sequence"/>
</dbReference>
<accession>A0A1I5IKY5</accession>
<organism evidence="2 3">
    <name type="scientific">Amycolatopsis rubida</name>
    <dbReference type="NCBI Taxonomy" id="112413"/>
    <lineage>
        <taxon>Bacteria</taxon>
        <taxon>Bacillati</taxon>
        <taxon>Actinomycetota</taxon>
        <taxon>Actinomycetes</taxon>
        <taxon>Pseudonocardiales</taxon>
        <taxon>Pseudonocardiaceae</taxon>
        <taxon>Amycolatopsis</taxon>
    </lineage>
</organism>
<dbReference type="RefSeq" id="WP_143132409.1">
    <property type="nucleotide sequence ID" value="NZ_FOWC01000002.1"/>
</dbReference>
<reference evidence="2 3" key="1">
    <citation type="submission" date="2016-10" db="EMBL/GenBank/DDBJ databases">
        <authorList>
            <person name="de Groot N.N."/>
        </authorList>
    </citation>
    <scope>NUCLEOTIDE SEQUENCE [LARGE SCALE GENOMIC DNA]</scope>
    <source>
        <strain evidence="2 3">DSM 44637</strain>
    </source>
</reference>
<proteinExistence type="predicted"/>
<evidence type="ECO:0000313" key="2">
    <source>
        <dbReference type="EMBL" id="SFO60836.1"/>
    </source>
</evidence>
<name>A0A1I5IKY5_9PSEU</name>